<accession>F9EL59</accession>
<dbReference type="PRINTS" id="PR01021">
    <property type="entry name" value="OMPADOMAIN"/>
</dbReference>
<dbReference type="AlphaFoldDB" id="F9EL59"/>
<comment type="subcellular location">
    <subcellularLocation>
        <location evidence="1">Cell outer membrane</location>
    </subcellularLocation>
</comment>
<keyword evidence="3" id="KW-0998">Cell outer membrane</keyword>
<keyword evidence="2 4" id="KW-0472">Membrane</keyword>
<evidence type="ECO:0000313" key="7">
    <source>
        <dbReference type="Proteomes" id="UP000005392"/>
    </source>
</evidence>
<dbReference type="Pfam" id="PF00691">
    <property type="entry name" value="OmpA"/>
    <property type="match status" value="1"/>
</dbReference>
<evidence type="ECO:0000256" key="4">
    <source>
        <dbReference type="PROSITE-ProRule" id="PRU00473"/>
    </source>
</evidence>
<organism evidence="6 7">
    <name type="scientific">Fusobacterium animalis ATCC 51191</name>
    <dbReference type="NCBI Taxonomy" id="997347"/>
    <lineage>
        <taxon>Bacteria</taxon>
        <taxon>Fusobacteriati</taxon>
        <taxon>Fusobacteriota</taxon>
        <taxon>Fusobacteriia</taxon>
        <taxon>Fusobacteriales</taxon>
        <taxon>Fusobacteriaceae</taxon>
        <taxon>Fusobacterium</taxon>
    </lineage>
</organism>
<evidence type="ECO:0000256" key="3">
    <source>
        <dbReference type="ARBA" id="ARBA00023237"/>
    </source>
</evidence>
<evidence type="ECO:0000256" key="2">
    <source>
        <dbReference type="ARBA" id="ARBA00023136"/>
    </source>
</evidence>
<evidence type="ECO:0000259" key="5">
    <source>
        <dbReference type="PROSITE" id="PS51123"/>
    </source>
</evidence>
<keyword evidence="7" id="KW-1185">Reference proteome</keyword>
<name>F9EL59_9FUSO</name>
<dbReference type="EMBL" id="AFQD01000102">
    <property type="protein sequence ID" value="EGQ80310.1"/>
    <property type="molecule type" value="Genomic_DNA"/>
</dbReference>
<dbReference type="Proteomes" id="UP000005392">
    <property type="component" value="Unassembled WGS sequence"/>
</dbReference>
<dbReference type="InterPro" id="IPR006664">
    <property type="entry name" value="OMP_bac"/>
</dbReference>
<dbReference type="PROSITE" id="PS51123">
    <property type="entry name" value="OMPA_2"/>
    <property type="match status" value="1"/>
</dbReference>
<reference evidence="6 7" key="1">
    <citation type="submission" date="2011-05" db="EMBL/GenBank/DDBJ databases">
        <authorList>
            <person name="Muzny D."/>
            <person name="Qin X."/>
            <person name="Deng J."/>
            <person name="Jiang H."/>
            <person name="Liu Y."/>
            <person name="Qu J."/>
            <person name="Song X.-Z."/>
            <person name="Zhang L."/>
            <person name="Thornton R."/>
            <person name="Coyle M."/>
            <person name="Francisco L."/>
            <person name="Jackson L."/>
            <person name="Javaid M."/>
            <person name="Korchina V."/>
            <person name="Kovar C."/>
            <person name="Mata R."/>
            <person name="Mathew T."/>
            <person name="Ngo R."/>
            <person name="Nguyen L."/>
            <person name="Nguyen N."/>
            <person name="Okwuonu G."/>
            <person name="Ongeri F."/>
            <person name="Pham C."/>
            <person name="Simmons D."/>
            <person name="Wilczek-Boney K."/>
            <person name="Hale W."/>
            <person name="Jakkamsetti A."/>
            <person name="Pham P."/>
            <person name="Ruth R."/>
            <person name="San Lucas F."/>
            <person name="Warren J."/>
            <person name="Zhang J."/>
            <person name="Zhao Z."/>
            <person name="Zhou C."/>
            <person name="Zhu D."/>
            <person name="Lee S."/>
            <person name="Bess C."/>
            <person name="Blankenburg K."/>
            <person name="Forbes L."/>
            <person name="Fu Q."/>
            <person name="Gubbala S."/>
            <person name="Hirani K."/>
            <person name="Jayaseelan J.C."/>
            <person name="Lara F."/>
            <person name="Munidasa M."/>
            <person name="Palculict T."/>
            <person name="Patil S."/>
            <person name="Pu L.-L."/>
            <person name="Saada N."/>
            <person name="Tang L."/>
            <person name="Weissenberger G."/>
            <person name="Zhu Y."/>
            <person name="Hemphill L."/>
            <person name="Shang Y."/>
            <person name="Youmans B."/>
            <person name="Ayvaz T."/>
            <person name="Ross M."/>
            <person name="Santibanez J."/>
            <person name="Aqrawi P."/>
            <person name="Gross S."/>
            <person name="Joshi V."/>
            <person name="Fowler G."/>
            <person name="Nazareth L."/>
            <person name="Reid J."/>
            <person name="Worley K."/>
            <person name="Petrosino J."/>
            <person name="Highlander S."/>
            <person name="Gibbs R."/>
        </authorList>
    </citation>
    <scope>NUCLEOTIDE SEQUENCE [LARGE SCALE GENOMIC DNA]</scope>
    <source>
        <strain evidence="6 7">ATCC 51191</strain>
    </source>
</reference>
<dbReference type="PANTHER" id="PTHR30329:SF21">
    <property type="entry name" value="LIPOPROTEIN YIAD-RELATED"/>
    <property type="match status" value="1"/>
</dbReference>
<dbReference type="InterPro" id="IPR036737">
    <property type="entry name" value="OmpA-like_sf"/>
</dbReference>
<dbReference type="STRING" id="76859.RN98_04030"/>
<dbReference type="HOGENOM" id="CLU_016890_9_1_0"/>
<dbReference type="PANTHER" id="PTHR30329">
    <property type="entry name" value="STATOR ELEMENT OF FLAGELLAR MOTOR COMPLEX"/>
    <property type="match status" value="1"/>
</dbReference>
<protein>
    <submittedName>
        <fullName evidence="6">Outer membrane porin F</fullName>
    </submittedName>
</protein>
<proteinExistence type="predicted"/>
<dbReference type="InterPro" id="IPR006665">
    <property type="entry name" value="OmpA-like"/>
</dbReference>
<dbReference type="PATRIC" id="fig|997347.4.peg.618"/>
<comment type="caution">
    <text evidence="6">The sequence shown here is derived from an EMBL/GenBank/DDBJ whole genome shotgun (WGS) entry which is preliminary data.</text>
</comment>
<evidence type="ECO:0000256" key="1">
    <source>
        <dbReference type="ARBA" id="ARBA00004442"/>
    </source>
</evidence>
<dbReference type="SUPFAM" id="SSF103088">
    <property type="entry name" value="OmpA-like"/>
    <property type="match status" value="1"/>
</dbReference>
<dbReference type="Gene3D" id="3.30.1330.60">
    <property type="entry name" value="OmpA-like domain"/>
    <property type="match status" value="1"/>
</dbReference>
<feature type="domain" description="OmpA-like" evidence="5">
    <location>
        <begin position="93"/>
        <end position="209"/>
    </location>
</feature>
<dbReference type="GO" id="GO:0009279">
    <property type="term" value="C:cell outer membrane"/>
    <property type="evidence" value="ECO:0007669"/>
    <property type="project" value="UniProtKB-SubCell"/>
</dbReference>
<dbReference type="CDD" id="cd07185">
    <property type="entry name" value="OmpA_C-like"/>
    <property type="match status" value="1"/>
</dbReference>
<gene>
    <name evidence="6" type="ORF">HMPREF9094_0663</name>
</gene>
<dbReference type="PRINTS" id="PR01023">
    <property type="entry name" value="NAFLGMOTY"/>
</dbReference>
<dbReference type="InterPro" id="IPR050330">
    <property type="entry name" value="Bact_OuterMem_StrucFunc"/>
</dbReference>
<evidence type="ECO:0000313" key="6">
    <source>
        <dbReference type="EMBL" id="EGQ80310.1"/>
    </source>
</evidence>
<sequence length="209" mass="23643">MIKDYQKMLILLYFNNIKINLVKKWRKYEEKLYAVLLLALLVTACSSTKTNRKTNVGVDSTNKYAVEDTEANKKPLEDIIVFNEEGVTIRREGNNLILSMPELILFDFDKYIVKDKIKPSLSTLAKALGENKDIHIKIDGYTDFIGTEAYNLELSVKRANAIKDFLISKGAIGSNISIEGYGEQNPADTNQTAAGRSRNRRVEFIISRG</sequence>